<comment type="similarity">
    <text evidence="1 9">Belongs to the peptidase S11 family.</text>
</comment>
<dbReference type="PATRIC" id="fig|1244869.3.peg.293"/>
<feature type="domain" description="Peptidase S11 D-alanyl-D-alanine carboxypeptidase A N-terminal" evidence="12">
    <location>
        <begin position="21"/>
        <end position="237"/>
    </location>
</feature>
<dbReference type="SUPFAM" id="SSF56601">
    <property type="entry name" value="beta-lactamase/transpeptidase-like"/>
    <property type="match status" value="1"/>
</dbReference>
<dbReference type="eggNOG" id="COG1686">
    <property type="taxonomic scope" value="Bacteria"/>
</dbReference>
<dbReference type="GO" id="GO:0071555">
    <property type="term" value="P:cell wall organization"/>
    <property type="evidence" value="ECO:0007669"/>
    <property type="project" value="UniProtKB-KW"/>
</dbReference>
<dbReference type="GO" id="GO:0009002">
    <property type="term" value="F:serine-type D-Ala-D-Ala carboxypeptidase activity"/>
    <property type="evidence" value="ECO:0007669"/>
    <property type="project" value="InterPro"/>
</dbReference>
<evidence type="ECO:0000313" key="13">
    <source>
        <dbReference type="EMBL" id="EME71882.1"/>
    </source>
</evidence>
<dbReference type="InterPro" id="IPR018044">
    <property type="entry name" value="Peptidase_S11"/>
</dbReference>
<dbReference type="AlphaFoldDB" id="M2ZWT7"/>
<feature type="active site" description="Acyl-ester intermediate" evidence="7">
    <location>
        <position position="46"/>
    </location>
</feature>
<evidence type="ECO:0000256" key="9">
    <source>
        <dbReference type="RuleBase" id="RU004016"/>
    </source>
</evidence>
<evidence type="ECO:0000256" key="4">
    <source>
        <dbReference type="ARBA" id="ARBA00022960"/>
    </source>
</evidence>
<evidence type="ECO:0000256" key="6">
    <source>
        <dbReference type="ARBA" id="ARBA00023316"/>
    </source>
</evidence>
<name>M2ZWT7_9PROT</name>
<sequence length="406" mass="42025">MAALALALGLAGGAARAEPPAFLAVDLGSGAVVAESRGGAPYHPASLTKMMTAYVAFGAIRSGKVSADDAIVVSERAASQGGSALGLGRGERITLGAALKAMIVRSANDAAVAVAEHVAGGESAFAQRMTEEATRLGMTSSSFRNASGMTAAGHVSSPRDMALLAMALERDFPAFRPLFSSRDTTWKGRVLPTVNGFLGAYAGAEGMKTGFTCPAGYNLVAIAHRGSRRAVAVVMGAGSSAERLGAIRRLMDQALQPQPAAGRPLSGLANGGGTPPDRSVEACGFARGGRSSGPEAALAQRRSMPAGWGLEVAFGRDPGKVRRDLDKAHRELRGRLGGGSAMVLIRPRDGLMRYRGLIVGLAERRAVDTCLAERARVGEERCLVMTPAMLAGALDDERRFKMISAH</sequence>
<feature type="chain" id="PRO_5004031176" evidence="11">
    <location>
        <begin position="18"/>
        <end position="406"/>
    </location>
</feature>
<gene>
    <name evidence="13" type="ORF">H261_01497</name>
</gene>
<evidence type="ECO:0000256" key="1">
    <source>
        <dbReference type="ARBA" id="ARBA00007164"/>
    </source>
</evidence>
<accession>M2ZWT7</accession>
<dbReference type="InterPro" id="IPR001967">
    <property type="entry name" value="Peptidase_S11_N"/>
</dbReference>
<keyword evidence="4" id="KW-0133">Cell shape</keyword>
<evidence type="ECO:0000256" key="8">
    <source>
        <dbReference type="PIRSR" id="PIRSR618044-2"/>
    </source>
</evidence>
<comment type="caution">
    <text evidence="13">The sequence shown here is derived from an EMBL/GenBank/DDBJ whole genome shotgun (WGS) entry which is preliminary data.</text>
</comment>
<keyword evidence="13" id="KW-0645">Protease</keyword>
<feature type="binding site" evidence="8">
    <location>
        <position position="208"/>
    </location>
    <ligand>
        <name>substrate</name>
    </ligand>
</feature>
<dbReference type="GO" id="GO:0006508">
    <property type="term" value="P:proteolysis"/>
    <property type="evidence" value="ECO:0007669"/>
    <property type="project" value="InterPro"/>
</dbReference>
<feature type="region of interest" description="Disordered" evidence="10">
    <location>
        <begin position="258"/>
        <end position="297"/>
    </location>
</feature>
<keyword evidence="3" id="KW-0378">Hydrolase</keyword>
<feature type="active site" description="Proton acceptor" evidence="7">
    <location>
        <position position="49"/>
    </location>
</feature>
<dbReference type="PRINTS" id="PR00725">
    <property type="entry name" value="DADACBPTASE1"/>
</dbReference>
<dbReference type="GO" id="GO:0009252">
    <property type="term" value="P:peptidoglycan biosynthetic process"/>
    <property type="evidence" value="ECO:0007669"/>
    <property type="project" value="UniProtKB-KW"/>
</dbReference>
<evidence type="ECO:0000259" key="12">
    <source>
        <dbReference type="Pfam" id="PF00768"/>
    </source>
</evidence>
<evidence type="ECO:0000256" key="11">
    <source>
        <dbReference type="SAM" id="SignalP"/>
    </source>
</evidence>
<evidence type="ECO:0000256" key="2">
    <source>
        <dbReference type="ARBA" id="ARBA00022729"/>
    </source>
</evidence>
<dbReference type="PANTHER" id="PTHR21581">
    <property type="entry name" value="D-ALANYL-D-ALANINE CARBOXYPEPTIDASE"/>
    <property type="match status" value="1"/>
</dbReference>
<dbReference type="Gene3D" id="3.40.710.10">
    <property type="entry name" value="DD-peptidase/beta-lactamase superfamily"/>
    <property type="match status" value="1"/>
</dbReference>
<keyword evidence="6" id="KW-0961">Cell wall biogenesis/degradation</keyword>
<keyword evidence="2 11" id="KW-0732">Signal</keyword>
<feature type="signal peptide" evidence="11">
    <location>
        <begin position="1"/>
        <end position="17"/>
    </location>
</feature>
<feature type="active site" evidence="7">
    <location>
        <position position="106"/>
    </location>
</feature>
<proteinExistence type="inferred from homology"/>
<keyword evidence="5" id="KW-0573">Peptidoglycan synthesis</keyword>
<dbReference type="Pfam" id="PF00768">
    <property type="entry name" value="Peptidase_S11"/>
    <property type="match status" value="1"/>
</dbReference>
<dbReference type="Proteomes" id="UP000011744">
    <property type="component" value="Unassembled WGS sequence"/>
</dbReference>
<dbReference type="STRING" id="1244869.H261_01497"/>
<evidence type="ECO:0000256" key="5">
    <source>
        <dbReference type="ARBA" id="ARBA00022984"/>
    </source>
</evidence>
<dbReference type="GO" id="GO:0008360">
    <property type="term" value="P:regulation of cell shape"/>
    <property type="evidence" value="ECO:0007669"/>
    <property type="project" value="UniProtKB-KW"/>
</dbReference>
<reference evidence="13 14" key="1">
    <citation type="journal article" date="2014" name="Genome Announc.">
        <title>Draft Genome Sequence of Magnetospirillum sp. Strain SO-1, a Freshwater Magnetotactic Bacterium Isolated from the Ol'khovka River, Russia.</title>
        <authorList>
            <person name="Grouzdev D.S."/>
            <person name="Dziuba M.V."/>
            <person name="Sukhacheva M.S."/>
            <person name="Mardanov A.V."/>
            <person name="Beletskiy A.V."/>
            <person name="Kuznetsov B.B."/>
            <person name="Skryabin K.G."/>
        </authorList>
    </citation>
    <scope>NUCLEOTIDE SEQUENCE [LARGE SCALE GENOMIC DNA]</scope>
    <source>
        <strain evidence="13 14">SO-1</strain>
    </source>
</reference>
<keyword evidence="14" id="KW-1185">Reference proteome</keyword>
<dbReference type="PANTHER" id="PTHR21581:SF6">
    <property type="entry name" value="TRAFFICKING PROTEIN PARTICLE COMPLEX SUBUNIT 12"/>
    <property type="match status" value="1"/>
</dbReference>
<evidence type="ECO:0000256" key="7">
    <source>
        <dbReference type="PIRSR" id="PIRSR618044-1"/>
    </source>
</evidence>
<evidence type="ECO:0000256" key="10">
    <source>
        <dbReference type="SAM" id="MobiDB-lite"/>
    </source>
</evidence>
<evidence type="ECO:0000256" key="3">
    <source>
        <dbReference type="ARBA" id="ARBA00022801"/>
    </source>
</evidence>
<organism evidence="13 14">
    <name type="scientific">Paramagnetospirillum caucaseum</name>
    <dbReference type="NCBI Taxonomy" id="1244869"/>
    <lineage>
        <taxon>Bacteria</taxon>
        <taxon>Pseudomonadati</taxon>
        <taxon>Pseudomonadota</taxon>
        <taxon>Alphaproteobacteria</taxon>
        <taxon>Rhodospirillales</taxon>
        <taxon>Magnetospirillaceae</taxon>
        <taxon>Paramagnetospirillum</taxon>
    </lineage>
</organism>
<protein>
    <submittedName>
        <fullName evidence="13">D-alanyl-D-alanine carboxypeptidase</fullName>
    </submittedName>
</protein>
<evidence type="ECO:0000313" key="14">
    <source>
        <dbReference type="Proteomes" id="UP000011744"/>
    </source>
</evidence>
<dbReference type="InterPro" id="IPR012338">
    <property type="entry name" value="Beta-lactam/transpept-like"/>
</dbReference>
<dbReference type="EMBL" id="AONQ01000002">
    <property type="protein sequence ID" value="EME71882.1"/>
    <property type="molecule type" value="Genomic_DNA"/>
</dbReference>
<keyword evidence="13" id="KW-0121">Carboxypeptidase</keyword>